<dbReference type="EMBL" id="BQNB010019811">
    <property type="protein sequence ID" value="GJT89307.1"/>
    <property type="molecule type" value="Genomic_DNA"/>
</dbReference>
<protein>
    <submittedName>
        <fullName evidence="1">Uncharacterized protein</fullName>
    </submittedName>
</protein>
<accession>A0ABQ5HPU3</accession>
<name>A0ABQ5HPU3_9ASTR</name>
<evidence type="ECO:0000313" key="1">
    <source>
        <dbReference type="EMBL" id="GJT89307.1"/>
    </source>
</evidence>
<keyword evidence="2" id="KW-1185">Reference proteome</keyword>
<comment type="caution">
    <text evidence="1">The sequence shown here is derived from an EMBL/GenBank/DDBJ whole genome shotgun (WGS) entry which is preliminary data.</text>
</comment>
<proteinExistence type="predicted"/>
<reference evidence="1" key="1">
    <citation type="journal article" date="2022" name="Int. J. Mol. Sci.">
        <title>Draft Genome of Tanacetum Coccineum: Genomic Comparison of Closely Related Tanacetum-Family Plants.</title>
        <authorList>
            <person name="Yamashiro T."/>
            <person name="Shiraishi A."/>
            <person name="Nakayama K."/>
            <person name="Satake H."/>
        </authorList>
    </citation>
    <scope>NUCLEOTIDE SEQUENCE</scope>
</reference>
<organism evidence="1 2">
    <name type="scientific">Tanacetum coccineum</name>
    <dbReference type="NCBI Taxonomy" id="301880"/>
    <lineage>
        <taxon>Eukaryota</taxon>
        <taxon>Viridiplantae</taxon>
        <taxon>Streptophyta</taxon>
        <taxon>Embryophyta</taxon>
        <taxon>Tracheophyta</taxon>
        <taxon>Spermatophyta</taxon>
        <taxon>Magnoliopsida</taxon>
        <taxon>eudicotyledons</taxon>
        <taxon>Gunneridae</taxon>
        <taxon>Pentapetalae</taxon>
        <taxon>asterids</taxon>
        <taxon>campanulids</taxon>
        <taxon>Asterales</taxon>
        <taxon>Asteraceae</taxon>
        <taxon>Asteroideae</taxon>
        <taxon>Anthemideae</taxon>
        <taxon>Anthemidinae</taxon>
        <taxon>Tanacetum</taxon>
    </lineage>
</organism>
<sequence length="151" mass="17892">MVKQNILKAKSYLDNFDKVIKVRTKVTGQNEGTRGFEHIRGAFKKDVIPFVKSLRQSFVDFELGLYREVYEMKAIFQQMKTKVEQCSVDRRYFEIEKKELLIENERLLEKIISQDIVCTAMHSNDDLVKYAEMEQSYIDEYSRCVELEAEL</sequence>
<dbReference type="Proteomes" id="UP001151760">
    <property type="component" value="Unassembled WGS sequence"/>
</dbReference>
<reference evidence="1" key="2">
    <citation type="submission" date="2022-01" db="EMBL/GenBank/DDBJ databases">
        <authorList>
            <person name="Yamashiro T."/>
            <person name="Shiraishi A."/>
            <person name="Satake H."/>
            <person name="Nakayama K."/>
        </authorList>
    </citation>
    <scope>NUCLEOTIDE SEQUENCE</scope>
</reference>
<evidence type="ECO:0000313" key="2">
    <source>
        <dbReference type="Proteomes" id="UP001151760"/>
    </source>
</evidence>
<gene>
    <name evidence="1" type="ORF">Tco_1071024</name>
</gene>